<evidence type="ECO:0000313" key="3">
    <source>
        <dbReference type="Proteomes" id="UP001221757"/>
    </source>
</evidence>
<organism evidence="2 3">
    <name type="scientific">Mycena rosella</name>
    <name type="common">Pink bonnet</name>
    <name type="synonym">Agaricus rosellus</name>
    <dbReference type="NCBI Taxonomy" id="1033263"/>
    <lineage>
        <taxon>Eukaryota</taxon>
        <taxon>Fungi</taxon>
        <taxon>Dikarya</taxon>
        <taxon>Basidiomycota</taxon>
        <taxon>Agaricomycotina</taxon>
        <taxon>Agaricomycetes</taxon>
        <taxon>Agaricomycetidae</taxon>
        <taxon>Agaricales</taxon>
        <taxon>Marasmiineae</taxon>
        <taxon>Mycenaceae</taxon>
        <taxon>Mycena</taxon>
    </lineage>
</organism>
<protein>
    <submittedName>
        <fullName evidence="2">Uncharacterized protein</fullName>
    </submittedName>
</protein>
<proteinExistence type="predicted"/>
<comment type="caution">
    <text evidence="2">The sequence shown here is derived from an EMBL/GenBank/DDBJ whole genome shotgun (WGS) entry which is preliminary data.</text>
</comment>
<feature type="region of interest" description="Disordered" evidence="1">
    <location>
        <begin position="28"/>
        <end position="54"/>
    </location>
</feature>
<feature type="compositionally biased region" description="Polar residues" evidence="1">
    <location>
        <begin position="30"/>
        <end position="42"/>
    </location>
</feature>
<keyword evidence="3" id="KW-1185">Reference proteome</keyword>
<evidence type="ECO:0000313" key="2">
    <source>
        <dbReference type="EMBL" id="KAJ7693143.1"/>
    </source>
</evidence>
<name>A0AAD7DK50_MYCRO</name>
<accession>A0AAD7DK50</accession>
<sequence>MDGMIFFCPFFLTEVLSYSAASTRLLVHSKSGSTPPSSQKSGMPTRLRSRQEPDQNLSFLRMTQAAKREDPFEAVVGAQASWPVLLSTVFILKTPYGIPRMGARSWAAATLILPGHWTGRGGEILGRADAWLRSVKSRDMRRFSAQGTATMDSYNWSTSGDTSVRVVQKSYIGNMCSESALILGRAWLNWSGRWSPIAANCIPGAWEGFQRVRDSDRIKRKDAHKK</sequence>
<reference evidence="2" key="1">
    <citation type="submission" date="2023-03" db="EMBL/GenBank/DDBJ databases">
        <title>Massive genome expansion in bonnet fungi (Mycena s.s.) driven by repeated elements and novel gene families across ecological guilds.</title>
        <authorList>
            <consortium name="Lawrence Berkeley National Laboratory"/>
            <person name="Harder C.B."/>
            <person name="Miyauchi S."/>
            <person name="Viragh M."/>
            <person name="Kuo A."/>
            <person name="Thoen E."/>
            <person name="Andreopoulos B."/>
            <person name="Lu D."/>
            <person name="Skrede I."/>
            <person name="Drula E."/>
            <person name="Henrissat B."/>
            <person name="Morin E."/>
            <person name="Kohler A."/>
            <person name="Barry K."/>
            <person name="LaButti K."/>
            <person name="Morin E."/>
            <person name="Salamov A."/>
            <person name="Lipzen A."/>
            <person name="Mereny Z."/>
            <person name="Hegedus B."/>
            <person name="Baldrian P."/>
            <person name="Stursova M."/>
            <person name="Weitz H."/>
            <person name="Taylor A."/>
            <person name="Grigoriev I.V."/>
            <person name="Nagy L.G."/>
            <person name="Martin F."/>
            <person name="Kauserud H."/>
        </authorList>
    </citation>
    <scope>NUCLEOTIDE SEQUENCE</scope>
    <source>
        <strain evidence="2">CBHHK067</strain>
    </source>
</reference>
<dbReference type="Proteomes" id="UP001221757">
    <property type="component" value="Unassembled WGS sequence"/>
</dbReference>
<evidence type="ECO:0000256" key="1">
    <source>
        <dbReference type="SAM" id="MobiDB-lite"/>
    </source>
</evidence>
<dbReference type="AlphaFoldDB" id="A0AAD7DK50"/>
<dbReference type="EMBL" id="JARKIE010000047">
    <property type="protein sequence ID" value="KAJ7693143.1"/>
    <property type="molecule type" value="Genomic_DNA"/>
</dbReference>
<gene>
    <name evidence="2" type="ORF">B0H17DRAFT_1179067</name>
</gene>